<feature type="region of interest" description="Disordered" evidence="1">
    <location>
        <begin position="286"/>
        <end position="314"/>
    </location>
</feature>
<evidence type="ECO:0000313" key="2">
    <source>
        <dbReference type="EMBL" id="EYF08873.1"/>
    </source>
</evidence>
<dbReference type="EMBL" id="ASRX01000002">
    <property type="protein sequence ID" value="EYF08873.1"/>
    <property type="molecule type" value="Genomic_DNA"/>
</dbReference>
<dbReference type="AlphaFoldDB" id="A0A017THW6"/>
<protein>
    <submittedName>
        <fullName evidence="2">Putative cell-wall-anchored protein SasA (LPXTG motif)</fullName>
    </submittedName>
</protein>
<dbReference type="Proteomes" id="UP000019678">
    <property type="component" value="Unassembled WGS sequence"/>
</dbReference>
<reference evidence="2 3" key="1">
    <citation type="submission" date="2013-05" db="EMBL/GenBank/DDBJ databases">
        <title>Genome assembly of Chondromyces apiculatus DSM 436.</title>
        <authorList>
            <person name="Sharma G."/>
            <person name="Khatri I."/>
            <person name="Kaur C."/>
            <person name="Mayilraj S."/>
            <person name="Subramanian S."/>
        </authorList>
    </citation>
    <scope>NUCLEOTIDE SEQUENCE [LARGE SCALE GENOMIC DNA]</scope>
    <source>
        <strain evidence="2 3">DSM 436</strain>
    </source>
</reference>
<evidence type="ECO:0000256" key="1">
    <source>
        <dbReference type="SAM" id="MobiDB-lite"/>
    </source>
</evidence>
<dbReference type="RefSeq" id="WP_044235120.1">
    <property type="nucleotide sequence ID" value="NZ_ASRX01000002.1"/>
</dbReference>
<accession>A0A017THW6</accession>
<dbReference type="STRING" id="1192034.CAP_2734"/>
<name>A0A017THW6_9BACT</name>
<proteinExistence type="predicted"/>
<sequence length="539" mass="57823">MSGGGNDDVKVQGKYLLLEVPDFDPNDPEDNRTSYIRLGKTNTNWQNEGGATLALMSYLAGAAGREGLEALSAKHPNGQSFDVVELFESKSGTDEAVKAIAEAIDGPIEEVNLPFIDDNRRRGTGNVSPVGPPGHGLDPAGRAAVSADLHARCGWRDHCDGNRITTTYGDKVEVVWGNYKMIVMGRQWDPGQAMGWEASGNNVQDYAGATMPGASVTVEWIATAYNPAASDVFKPGEEFPGGAWLLQNSTENVWQYSRNAGNFKEENWGDLWETYVGSENPTRISTKLTDGTEGHPTEHTTPKLPPGANWKKETNVPMPVVPGVGLPRGNPHIIEKTWAIKMEAYTGSKKWRIPEMHEETWAETTSEVVDVSGDTSSETTVGGTIKERTSAEAMDSHTNVSGGVAEMTNIGGAISTLTNVGGAMAEVTNVGATMVSATHAGTIFEETVTAAHVEFHGALAHASIEIGAVFDLFLGAKLEIDISAAYEVTIGPHKKYLTAEEKTALASLKRTATKHEQSLMSTERALNKSLWALQVLIGV</sequence>
<comment type="caution">
    <text evidence="2">The sequence shown here is derived from an EMBL/GenBank/DDBJ whole genome shotgun (WGS) entry which is preliminary data.</text>
</comment>
<organism evidence="2 3">
    <name type="scientific">Chondromyces apiculatus DSM 436</name>
    <dbReference type="NCBI Taxonomy" id="1192034"/>
    <lineage>
        <taxon>Bacteria</taxon>
        <taxon>Pseudomonadati</taxon>
        <taxon>Myxococcota</taxon>
        <taxon>Polyangia</taxon>
        <taxon>Polyangiales</taxon>
        <taxon>Polyangiaceae</taxon>
        <taxon>Chondromyces</taxon>
    </lineage>
</organism>
<keyword evidence="3" id="KW-1185">Reference proteome</keyword>
<dbReference type="OrthoDB" id="5495690at2"/>
<gene>
    <name evidence="2" type="ORF">CAP_2734</name>
</gene>
<feature type="compositionally biased region" description="Basic and acidic residues" evidence="1">
    <location>
        <begin position="290"/>
        <end position="301"/>
    </location>
</feature>
<evidence type="ECO:0000313" key="3">
    <source>
        <dbReference type="Proteomes" id="UP000019678"/>
    </source>
</evidence>